<proteinExistence type="predicted"/>
<dbReference type="Proteomes" id="UP000316747">
    <property type="component" value="Unassembled WGS sequence"/>
</dbReference>
<accession>A0A543HHU5</accession>
<organism evidence="2 3">
    <name type="scientific">Humibacillus xanthopallidus</name>
    <dbReference type="NCBI Taxonomy" id="412689"/>
    <lineage>
        <taxon>Bacteria</taxon>
        <taxon>Bacillati</taxon>
        <taxon>Actinomycetota</taxon>
        <taxon>Actinomycetes</taxon>
        <taxon>Micrococcales</taxon>
        <taxon>Intrasporangiaceae</taxon>
        <taxon>Humibacillus</taxon>
    </lineage>
</organism>
<dbReference type="AlphaFoldDB" id="A0A543HHU5"/>
<dbReference type="PANTHER" id="PTHR40045">
    <property type="entry name" value="YCGG FAMILY PROTEIN"/>
    <property type="match status" value="1"/>
</dbReference>
<protein>
    <recommendedName>
        <fullName evidence="4">YqcI/YcgG family protein</fullName>
    </recommendedName>
</protein>
<comment type="caution">
    <text evidence="2">The sequence shown here is derived from an EMBL/GenBank/DDBJ whole genome shotgun (WGS) entry which is preliminary data.</text>
</comment>
<sequence>MEEHDAPGTAPDGAHLAAAAHTGPVAASAIDLRNAPATEVYRALEEMVGHAAYPCLGAKSVYRRHGVAHLVLRDMDDPGTTVVLLRHLRAFGEHALTPGIFRSFIVSFRAPAHSDEAAFEESLFSLLQRLHDNDALPWAEGVDADPGSPHFAFSVAGTAYFLVGLHPAASRVARRSPLPTVVFNPHVQFQQLRDQGRYDGMRTRIRARDEHFQGSVNPMVADHGESSDARQYSGRYHGPDWIPPLSVRSPEPDGRRAEG</sequence>
<dbReference type="PANTHER" id="PTHR40045:SF1">
    <property type="entry name" value="YQCI_YCGG FAMILY PROTEIN"/>
    <property type="match status" value="1"/>
</dbReference>
<feature type="region of interest" description="Disordered" evidence="1">
    <location>
        <begin position="216"/>
        <end position="259"/>
    </location>
</feature>
<evidence type="ECO:0000313" key="2">
    <source>
        <dbReference type="EMBL" id="TQM57903.1"/>
    </source>
</evidence>
<dbReference type="Pfam" id="PF08892">
    <property type="entry name" value="YqcI_YcgG"/>
    <property type="match status" value="1"/>
</dbReference>
<feature type="compositionally biased region" description="Basic and acidic residues" evidence="1">
    <location>
        <begin position="250"/>
        <end position="259"/>
    </location>
</feature>
<dbReference type="EMBL" id="VFPM01000003">
    <property type="protein sequence ID" value="TQM57903.1"/>
    <property type="molecule type" value="Genomic_DNA"/>
</dbReference>
<keyword evidence="3" id="KW-1185">Reference proteome</keyword>
<reference evidence="2 3" key="1">
    <citation type="submission" date="2019-06" db="EMBL/GenBank/DDBJ databases">
        <title>Genome sequencing of plant associated microbes to promote plant fitness in Sorghum bicolor and Oryza sativa.</title>
        <authorList>
            <person name="Coleman-Derr D."/>
        </authorList>
    </citation>
    <scope>NUCLEOTIDE SEQUENCE [LARGE SCALE GENOMIC DNA]</scope>
    <source>
        <strain evidence="2 3">KV-663</strain>
    </source>
</reference>
<evidence type="ECO:0000256" key="1">
    <source>
        <dbReference type="SAM" id="MobiDB-lite"/>
    </source>
</evidence>
<dbReference type="InterPro" id="IPR014988">
    <property type="entry name" value="Uncharacterised_YqcI/YcgG"/>
</dbReference>
<dbReference type="NCBIfam" id="NF041366">
    <property type="entry name" value="GntA_guanitoxin"/>
    <property type="match status" value="1"/>
</dbReference>
<evidence type="ECO:0000313" key="3">
    <source>
        <dbReference type="Proteomes" id="UP000316747"/>
    </source>
</evidence>
<gene>
    <name evidence="2" type="ORF">FBY41_3241</name>
</gene>
<evidence type="ECO:0008006" key="4">
    <source>
        <dbReference type="Google" id="ProtNLM"/>
    </source>
</evidence>
<name>A0A543HHU5_9MICO</name>